<comment type="caution">
    <text evidence="1">The sequence shown here is derived from an EMBL/GenBank/DDBJ whole genome shotgun (WGS) entry which is preliminary data.</text>
</comment>
<gene>
    <name evidence="1" type="ORF">CLV42_107116</name>
</gene>
<organism evidence="1 2">
    <name type="scientific">Chitinophaga ginsengisoli</name>
    <dbReference type="NCBI Taxonomy" id="363837"/>
    <lineage>
        <taxon>Bacteria</taxon>
        <taxon>Pseudomonadati</taxon>
        <taxon>Bacteroidota</taxon>
        <taxon>Chitinophagia</taxon>
        <taxon>Chitinophagales</taxon>
        <taxon>Chitinophagaceae</taxon>
        <taxon>Chitinophaga</taxon>
    </lineage>
</organism>
<reference evidence="1 2" key="1">
    <citation type="submission" date="2018-03" db="EMBL/GenBank/DDBJ databases">
        <title>Genomic Encyclopedia of Archaeal and Bacterial Type Strains, Phase II (KMG-II): from individual species to whole genera.</title>
        <authorList>
            <person name="Goeker M."/>
        </authorList>
    </citation>
    <scope>NUCLEOTIDE SEQUENCE [LARGE SCALE GENOMIC DNA]</scope>
    <source>
        <strain evidence="1 2">DSM 18107</strain>
    </source>
</reference>
<accession>A0A2P8G4R2</accession>
<dbReference type="EMBL" id="PYGK01000007">
    <property type="protein sequence ID" value="PSL28970.1"/>
    <property type="molecule type" value="Genomic_DNA"/>
</dbReference>
<protein>
    <recommendedName>
        <fullName evidence="3">Outer membrane protein with beta-barrel domain</fullName>
    </recommendedName>
</protein>
<keyword evidence="2" id="KW-1185">Reference proteome</keyword>
<sequence length="175" mass="19362">MHAVGGGFFGRPSNALYDAGGLSWTYSPRYSFAEKKRTSLSIGIPLTAGIANVFDDLSEGKNRPNTRGYMITVPLMFNFNIGAGSARSCKEKYGYFVGAGYAYQVGSVYEAWPDRPGYDFSEPHTRSTTGPAFNIGGRIALGRERKHIMEVRALFMAGITSYKFGLNEFAWLIYF</sequence>
<name>A0A2P8G4R2_9BACT</name>
<dbReference type="AlphaFoldDB" id="A0A2P8G4R2"/>
<proteinExistence type="predicted"/>
<evidence type="ECO:0000313" key="2">
    <source>
        <dbReference type="Proteomes" id="UP000240978"/>
    </source>
</evidence>
<dbReference type="Proteomes" id="UP000240978">
    <property type="component" value="Unassembled WGS sequence"/>
</dbReference>
<evidence type="ECO:0000313" key="1">
    <source>
        <dbReference type="EMBL" id="PSL28970.1"/>
    </source>
</evidence>
<evidence type="ECO:0008006" key="3">
    <source>
        <dbReference type="Google" id="ProtNLM"/>
    </source>
</evidence>